<comment type="caution">
    <text evidence="1">The sequence shown here is derived from an EMBL/GenBank/DDBJ whole genome shotgun (WGS) entry which is preliminary data.</text>
</comment>
<name>A0ACB7YUI0_9ERIC</name>
<dbReference type="EMBL" id="CM037153">
    <property type="protein sequence ID" value="KAH7857235.1"/>
    <property type="molecule type" value="Genomic_DNA"/>
</dbReference>
<proteinExistence type="predicted"/>
<keyword evidence="2" id="KW-1185">Reference proteome</keyword>
<sequence>MLTGTGLLTSKDDHNIKSSHFINPEGSIDTDSKDPDEGIIVTIFIVCANYPTRFEKCRLVFDDPESDVAIIQVKEVAEEYNFCKFFGVTMGMDVKSIADSNTSPFNFAMGHVSLASLIHADLLPEFKFIINDEIPLIQLHIHSFKSASGGPVFYSRGCITGIISFGSRHNVYIVLFGKLNEIRSKMPSVSS</sequence>
<dbReference type="Proteomes" id="UP000828048">
    <property type="component" value="Chromosome 3"/>
</dbReference>
<organism evidence="1 2">
    <name type="scientific">Vaccinium darrowii</name>
    <dbReference type="NCBI Taxonomy" id="229202"/>
    <lineage>
        <taxon>Eukaryota</taxon>
        <taxon>Viridiplantae</taxon>
        <taxon>Streptophyta</taxon>
        <taxon>Embryophyta</taxon>
        <taxon>Tracheophyta</taxon>
        <taxon>Spermatophyta</taxon>
        <taxon>Magnoliopsida</taxon>
        <taxon>eudicotyledons</taxon>
        <taxon>Gunneridae</taxon>
        <taxon>Pentapetalae</taxon>
        <taxon>asterids</taxon>
        <taxon>Ericales</taxon>
        <taxon>Ericaceae</taxon>
        <taxon>Vaccinioideae</taxon>
        <taxon>Vaccinieae</taxon>
        <taxon>Vaccinium</taxon>
    </lineage>
</organism>
<evidence type="ECO:0000313" key="2">
    <source>
        <dbReference type="Proteomes" id="UP000828048"/>
    </source>
</evidence>
<reference evidence="1 2" key="1">
    <citation type="journal article" date="2021" name="Hortic Res">
        <title>High-quality reference genome and annotation aids understanding of berry development for evergreen blueberry (Vaccinium darrowii).</title>
        <authorList>
            <person name="Yu J."/>
            <person name="Hulse-Kemp A.M."/>
            <person name="Babiker E."/>
            <person name="Staton M."/>
        </authorList>
    </citation>
    <scope>NUCLEOTIDE SEQUENCE [LARGE SCALE GENOMIC DNA]</scope>
    <source>
        <strain evidence="2">cv. NJ 8807/NJ 8810</strain>
        <tissue evidence="1">Young leaf</tissue>
    </source>
</reference>
<accession>A0ACB7YUI0</accession>
<gene>
    <name evidence="1" type="ORF">Vadar_010431</name>
</gene>
<protein>
    <submittedName>
        <fullName evidence="1">Uncharacterized protein</fullName>
    </submittedName>
</protein>
<evidence type="ECO:0000313" key="1">
    <source>
        <dbReference type="EMBL" id="KAH7857235.1"/>
    </source>
</evidence>